<dbReference type="SUPFAM" id="SSF51445">
    <property type="entry name" value="(Trans)glycosidases"/>
    <property type="match status" value="1"/>
</dbReference>
<accession>A0A372IS56</accession>
<dbReference type="GO" id="GO:0004553">
    <property type="term" value="F:hydrolase activity, hydrolyzing O-glycosyl compounds"/>
    <property type="evidence" value="ECO:0007669"/>
    <property type="project" value="InterPro"/>
</dbReference>
<dbReference type="InterPro" id="IPR031330">
    <property type="entry name" value="Gly_Hdrlase_35_cat"/>
</dbReference>
<gene>
    <name evidence="4" type="ORF">D0Y96_06225</name>
</gene>
<proteinExistence type="inferred from homology"/>
<evidence type="ECO:0000259" key="3">
    <source>
        <dbReference type="Pfam" id="PF18120"/>
    </source>
</evidence>
<evidence type="ECO:0000256" key="1">
    <source>
        <dbReference type="ARBA" id="ARBA00009809"/>
    </source>
</evidence>
<name>A0A372IS56_9BACT</name>
<dbReference type="InterPro" id="IPR040719">
    <property type="entry name" value="DUF5597"/>
</dbReference>
<keyword evidence="5" id="KW-1185">Reference proteome</keyword>
<protein>
    <submittedName>
        <fullName evidence="4">Glycoside hydrolase family 42</fullName>
    </submittedName>
</protein>
<dbReference type="GO" id="GO:0005975">
    <property type="term" value="P:carbohydrate metabolic process"/>
    <property type="evidence" value="ECO:0007669"/>
    <property type="project" value="InterPro"/>
</dbReference>
<reference evidence="4 5" key="1">
    <citation type="submission" date="2018-08" db="EMBL/GenBank/DDBJ databases">
        <title>Acidipila sp. 4G-K13, an acidobacterium isolated from forest soil.</title>
        <authorList>
            <person name="Gao Z.-H."/>
            <person name="Qiu L.-H."/>
        </authorList>
    </citation>
    <scope>NUCLEOTIDE SEQUENCE [LARGE SCALE GENOMIC DNA]</scope>
    <source>
        <strain evidence="4 5">4G-K13</strain>
    </source>
</reference>
<dbReference type="AlphaFoldDB" id="A0A372IS56"/>
<dbReference type="Pfam" id="PF01301">
    <property type="entry name" value="Glyco_hydro_35"/>
    <property type="match status" value="1"/>
</dbReference>
<dbReference type="InterPro" id="IPR001944">
    <property type="entry name" value="Glycoside_Hdrlase_35"/>
</dbReference>
<evidence type="ECO:0000259" key="2">
    <source>
        <dbReference type="Pfam" id="PF01301"/>
    </source>
</evidence>
<organism evidence="4 5">
    <name type="scientific">Paracidobacterium acidisoli</name>
    <dbReference type="NCBI Taxonomy" id="2303751"/>
    <lineage>
        <taxon>Bacteria</taxon>
        <taxon>Pseudomonadati</taxon>
        <taxon>Acidobacteriota</taxon>
        <taxon>Terriglobia</taxon>
        <taxon>Terriglobales</taxon>
        <taxon>Acidobacteriaceae</taxon>
        <taxon>Paracidobacterium</taxon>
    </lineage>
</organism>
<comment type="similarity">
    <text evidence="1">Belongs to the glycosyl hydrolase 35 family.</text>
</comment>
<comment type="caution">
    <text evidence="4">The sequence shown here is derived from an EMBL/GenBank/DDBJ whole genome shotgun (WGS) entry which is preliminary data.</text>
</comment>
<dbReference type="PANTHER" id="PTHR23421">
    <property type="entry name" value="BETA-GALACTOSIDASE RELATED"/>
    <property type="match status" value="1"/>
</dbReference>
<dbReference type="InterPro" id="IPR017853">
    <property type="entry name" value="GH"/>
</dbReference>
<dbReference type="OrthoDB" id="9800974at2"/>
<dbReference type="Gene3D" id="3.20.20.80">
    <property type="entry name" value="Glycosidases"/>
    <property type="match status" value="1"/>
</dbReference>
<evidence type="ECO:0000313" key="4">
    <source>
        <dbReference type="EMBL" id="RFU17718.1"/>
    </source>
</evidence>
<keyword evidence="4" id="KW-0378">Hydrolase</keyword>
<feature type="domain" description="DUF5597" evidence="3">
    <location>
        <begin position="428"/>
        <end position="555"/>
    </location>
</feature>
<dbReference type="FunFam" id="3.20.20.80:FF:000135">
    <property type="entry name" value="Beta-galactosidase, putative, bgl35A"/>
    <property type="match status" value="1"/>
</dbReference>
<dbReference type="Proteomes" id="UP000264702">
    <property type="component" value="Unassembled WGS sequence"/>
</dbReference>
<evidence type="ECO:0000313" key="5">
    <source>
        <dbReference type="Proteomes" id="UP000264702"/>
    </source>
</evidence>
<feature type="domain" description="Glycoside hydrolase 35 catalytic" evidence="2">
    <location>
        <begin position="58"/>
        <end position="236"/>
    </location>
</feature>
<dbReference type="EMBL" id="QVQT01000002">
    <property type="protein sequence ID" value="RFU17718.1"/>
    <property type="molecule type" value="Genomic_DNA"/>
</dbReference>
<sequence length="576" mass="63123">MDRTKTVYDREGVQVLNRHRVLLVLVAFLAFGQNAAFGQAHDAHAELPHLDRRGNARQLIVDGEPFLVLGGELHNSSSSSVEYMNAVWPRLAAMHLNTVLTPVAWETIEPEEGKFDFASVDGLLDGARANNLRIIFLWFGAWKNTYSSYVPAWVKTNTERFPRVQTSDGRDTERLSPFSTTVRDADAHAFAQLMRHLRTADGEKHTVLMVQVENEVGVIPESRDHSAVADSAFAAQVPAALTGFLQSHRAVLNPELRAAWESAGGKAKGTWQEVFGNTSLTDDLFMAWYYATYIGHIAAAGKAEYPLPMFVNAALIRPNYEPGQYNSGGPLPHSIDIWHAAAPSLDILSPDIYFNEFGQWAGWYARPDNPLFIPETQSGPTGAANALYAFGRLSAIGFSPFGIDDQGNAPLDLAGITNPAVHVDSSALSHVYASLSRLAPTILKKQETGELTAALIEGDAQRAARVSVGDYIATITRAGSEPGAQSRIGAMFIETSPNEFLVVGCCGNAQIIFSTDKPGPPLVGIESIDEEFFENGTWVPRRRLNGDESSQGQALRLYDTDAAQGRIYRVRLYRYR</sequence>
<dbReference type="Gene3D" id="2.60.220.20">
    <property type="entry name" value="putative beta-Galactosidase from caulobacter crescentus"/>
    <property type="match status" value="1"/>
</dbReference>
<dbReference type="Pfam" id="PF18120">
    <property type="entry name" value="DUF5597"/>
    <property type="match status" value="1"/>
</dbReference>